<name>A0A366DMY8_9BACI</name>
<keyword evidence="1" id="KW-0238">DNA-binding</keyword>
<dbReference type="Gene3D" id="1.10.260.40">
    <property type="entry name" value="lambda repressor-like DNA-binding domains"/>
    <property type="match status" value="1"/>
</dbReference>
<dbReference type="Proteomes" id="UP000252254">
    <property type="component" value="Unassembled WGS sequence"/>
</dbReference>
<dbReference type="PANTHER" id="PTHR46558:SF13">
    <property type="entry name" value="HTH-TYPE TRANSCRIPTIONAL REGULATOR IMMR"/>
    <property type="match status" value="1"/>
</dbReference>
<dbReference type="PROSITE" id="PS50943">
    <property type="entry name" value="HTH_CROC1"/>
    <property type="match status" value="1"/>
</dbReference>
<reference evidence="3 4" key="1">
    <citation type="submission" date="2018-06" db="EMBL/GenBank/DDBJ databases">
        <title>Genomic Encyclopedia of Type Strains, Phase IV (KMG-IV): sequencing the most valuable type-strain genomes for metagenomic binning, comparative biology and taxonomic classification.</title>
        <authorList>
            <person name="Goeker M."/>
        </authorList>
    </citation>
    <scope>NUCLEOTIDE SEQUENCE [LARGE SCALE GENOMIC DNA]</scope>
    <source>
        <strain evidence="3 4">DSM 15140</strain>
    </source>
</reference>
<evidence type="ECO:0000313" key="4">
    <source>
        <dbReference type="Proteomes" id="UP000252254"/>
    </source>
</evidence>
<dbReference type="STRING" id="200904.GCA_900168775_02173"/>
<organism evidence="3 4">
    <name type="scientific">Paraliobacillus ryukyuensis</name>
    <dbReference type="NCBI Taxonomy" id="200904"/>
    <lineage>
        <taxon>Bacteria</taxon>
        <taxon>Bacillati</taxon>
        <taxon>Bacillota</taxon>
        <taxon>Bacilli</taxon>
        <taxon>Bacillales</taxon>
        <taxon>Bacillaceae</taxon>
        <taxon>Paraliobacillus</taxon>
    </lineage>
</organism>
<dbReference type="PANTHER" id="PTHR46558">
    <property type="entry name" value="TRACRIPTIONAL REGULATORY PROTEIN-RELATED-RELATED"/>
    <property type="match status" value="1"/>
</dbReference>
<dbReference type="InterPro" id="IPR001387">
    <property type="entry name" value="Cro/C1-type_HTH"/>
</dbReference>
<dbReference type="Pfam" id="PF01381">
    <property type="entry name" value="HTH_3"/>
    <property type="match status" value="1"/>
</dbReference>
<accession>A0A366DMY8</accession>
<proteinExistence type="predicted"/>
<comment type="caution">
    <text evidence="3">The sequence shown here is derived from an EMBL/GenBank/DDBJ whole genome shotgun (WGS) entry which is preliminary data.</text>
</comment>
<dbReference type="CDD" id="cd00093">
    <property type="entry name" value="HTH_XRE"/>
    <property type="match status" value="1"/>
</dbReference>
<dbReference type="InterPro" id="IPR010982">
    <property type="entry name" value="Lambda_DNA-bd_dom_sf"/>
</dbReference>
<dbReference type="AlphaFoldDB" id="A0A366DMY8"/>
<evidence type="ECO:0000259" key="2">
    <source>
        <dbReference type="PROSITE" id="PS50943"/>
    </source>
</evidence>
<gene>
    <name evidence="3" type="ORF">DES48_11910</name>
</gene>
<protein>
    <submittedName>
        <fullName evidence="3">Transcriptional regulator with XRE-family HTH domain</fullName>
    </submittedName>
</protein>
<feature type="domain" description="HTH cro/C1-type" evidence="2">
    <location>
        <begin position="10"/>
        <end position="64"/>
    </location>
</feature>
<evidence type="ECO:0000313" key="3">
    <source>
        <dbReference type="EMBL" id="RBO91285.1"/>
    </source>
</evidence>
<evidence type="ECO:0000256" key="1">
    <source>
        <dbReference type="ARBA" id="ARBA00023125"/>
    </source>
</evidence>
<dbReference type="SUPFAM" id="SSF47413">
    <property type="entry name" value="lambda repressor-like DNA-binding domains"/>
    <property type="match status" value="1"/>
</dbReference>
<dbReference type="EMBL" id="QNRI01000019">
    <property type="protein sequence ID" value="RBO91285.1"/>
    <property type="molecule type" value="Genomic_DNA"/>
</dbReference>
<dbReference type="GO" id="GO:0003677">
    <property type="term" value="F:DNA binding"/>
    <property type="evidence" value="ECO:0007669"/>
    <property type="project" value="UniProtKB-KW"/>
</dbReference>
<sequence length="111" mass="13070">MIMISVGSRITELRKKMNLTQEDFAKKIGISRSALSHYEKDRREPDYETIRNISNVCDVTTDYLLGKTDNPNKSSTSETNRAFNNFDDITDQEKDYLEEQLRIFRKLRDNK</sequence>
<dbReference type="SMART" id="SM00530">
    <property type="entry name" value="HTH_XRE"/>
    <property type="match status" value="1"/>
</dbReference>
<keyword evidence="4" id="KW-1185">Reference proteome</keyword>